<dbReference type="AlphaFoldDB" id="A0A176VVJ7"/>
<reference evidence="2" key="1">
    <citation type="submission" date="2016-03" db="EMBL/GenBank/DDBJ databases">
        <title>Mechanisms controlling the formation of the plant cell surface in tip-growing cells are functionally conserved among land plants.</title>
        <authorList>
            <person name="Honkanen S."/>
            <person name="Jones V.A."/>
            <person name="Morieri G."/>
            <person name="Champion C."/>
            <person name="Hetherington A.J."/>
            <person name="Kelly S."/>
            <person name="Saint-Marcoux D."/>
            <person name="Proust H."/>
            <person name="Prescott H."/>
            <person name="Dolan L."/>
        </authorList>
    </citation>
    <scope>NUCLEOTIDE SEQUENCE [LARGE SCALE GENOMIC DNA]</scope>
    <source>
        <tissue evidence="2">Whole gametophyte</tissue>
    </source>
</reference>
<keyword evidence="3" id="KW-1185">Reference proteome</keyword>
<comment type="caution">
    <text evidence="2">The sequence shown here is derived from an EMBL/GenBank/DDBJ whole genome shotgun (WGS) entry which is preliminary data.</text>
</comment>
<evidence type="ECO:0000256" key="1">
    <source>
        <dbReference type="SAM" id="MobiDB-lite"/>
    </source>
</evidence>
<accession>A0A176VVJ7</accession>
<organism evidence="2 3">
    <name type="scientific">Marchantia polymorpha subsp. ruderalis</name>
    <dbReference type="NCBI Taxonomy" id="1480154"/>
    <lineage>
        <taxon>Eukaryota</taxon>
        <taxon>Viridiplantae</taxon>
        <taxon>Streptophyta</taxon>
        <taxon>Embryophyta</taxon>
        <taxon>Marchantiophyta</taxon>
        <taxon>Marchantiopsida</taxon>
        <taxon>Marchantiidae</taxon>
        <taxon>Marchantiales</taxon>
        <taxon>Marchantiaceae</taxon>
        <taxon>Marchantia</taxon>
    </lineage>
</organism>
<evidence type="ECO:0000313" key="3">
    <source>
        <dbReference type="Proteomes" id="UP000077202"/>
    </source>
</evidence>
<proteinExistence type="predicted"/>
<feature type="region of interest" description="Disordered" evidence="1">
    <location>
        <begin position="1"/>
        <end position="27"/>
    </location>
</feature>
<dbReference type="Proteomes" id="UP000077202">
    <property type="component" value="Unassembled WGS sequence"/>
</dbReference>
<sequence>MEGVCLLGGPRLKKRGRSHSSATTSPRSIHHLVRVPGRLQRPAAAAYELVEYARATFSSLGGERETIPARIVYSSCTNHEVCNSSSPSPVLRLELEAASMLECREWMPWKEIHVELWFCNKMHYCEEENWALARWEVIQKSVEARPRNHSPSRSSMPILHRKEDRRRTQAASHAACGPGQQKLRIVPTTPAARPKLSVCDGSHRSVVRGRMWSIRRPVSTHAVRREVRSVKSEPSFPHAERKGVRFCFPAFRRTCTLSSTFAFQHGSRTERSSAAMANERPFSSGMRPQLVPFVPWFQRYAKLKMNQRKQTGNGKKNLACKDELTQCIVKVLYILVNGKDPEDTSLGSSHPAKNFDKHLAVDAHVKWIAEGVSHNLIAKVVW</sequence>
<evidence type="ECO:0000313" key="2">
    <source>
        <dbReference type="EMBL" id="OAE23896.1"/>
    </source>
</evidence>
<protein>
    <submittedName>
        <fullName evidence="2">Uncharacterized protein</fullName>
    </submittedName>
</protein>
<name>A0A176VVJ7_MARPO</name>
<dbReference type="EMBL" id="LVLJ01002730">
    <property type="protein sequence ID" value="OAE23896.1"/>
    <property type="molecule type" value="Genomic_DNA"/>
</dbReference>
<gene>
    <name evidence="2" type="ORF">AXG93_1217s1080</name>
</gene>